<dbReference type="PANTHER" id="PTHR33446">
    <property type="entry name" value="PROTEIN TONB-RELATED"/>
    <property type="match status" value="1"/>
</dbReference>
<dbReference type="GO" id="GO:0055085">
    <property type="term" value="P:transmembrane transport"/>
    <property type="evidence" value="ECO:0007669"/>
    <property type="project" value="InterPro"/>
</dbReference>
<evidence type="ECO:0000256" key="1">
    <source>
        <dbReference type="ARBA" id="ARBA00004383"/>
    </source>
</evidence>
<dbReference type="KEGG" id="aswu:HUW51_15565"/>
<comment type="subcellular location">
    <subcellularLocation>
        <location evidence="1">Cell inner membrane</location>
        <topology evidence="1">Single-pass membrane protein</topology>
        <orientation evidence="1">Periplasmic side</orientation>
    </subcellularLocation>
</comment>
<evidence type="ECO:0000256" key="2">
    <source>
        <dbReference type="ARBA" id="ARBA00006555"/>
    </source>
</evidence>
<dbReference type="InterPro" id="IPR006260">
    <property type="entry name" value="TonB/TolA_C"/>
</dbReference>
<keyword evidence="13" id="KW-1185">Reference proteome</keyword>
<gene>
    <name evidence="12" type="ORF">HUW51_15565</name>
</gene>
<keyword evidence="3" id="KW-0813">Transport</keyword>
<protein>
    <submittedName>
        <fullName evidence="12">TonB family protein</fullName>
    </submittedName>
</protein>
<dbReference type="Pfam" id="PF03544">
    <property type="entry name" value="TonB_C"/>
    <property type="match status" value="1"/>
</dbReference>
<keyword evidence="6 10" id="KW-0812">Transmembrane</keyword>
<keyword evidence="8 10" id="KW-1133">Transmembrane helix</keyword>
<dbReference type="Gene3D" id="3.30.1150.10">
    <property type="match status" value="1"/>
</dbReference>
<keyword evidence="7" id="KW-0653">Protein transport</keyword>
<comment type="similarity">
    <text evidence="2">Belongs to the TonB family.</text>
</comment>
<dbReference type="PROSITE" id="PS52015">
    <property type="entry name" value="TONB_CTD"/>
    <property type="match status" value="1"/>
</dbReference>
<sequence>MKTLTTPEYSLDDIIFEGRHQAYGAYALRKAYPQHIKRATTYMFAAVGIILAAARLGIAFQPESKISEPLERKVIITDVVLPQTKEKVVEQPTTKPVTKVVPSTPTKRFVNLRIVPDQEPVKEATPNQTDFTAAEPGLEDALGDSKTEMLVPSEAATGAEGSLAGDNTNEVREFVEKMPEFPGGMKQMYDYIRRTLRYPAEAQRLGLEGTVVVTFVVGKTGEISDIKVIKDVGGGTANEAIRVIQSMKPWQPGRQNGQPVPVRFTLPLRFSLAS</sequence>
<keyword evidence="5" id="KW-0997">Cell inner membrane</keyword>
<dbReference type="InterPro" id="IPR051045">
    <property type="entry name" value="TonB-dependent_transducer"/>
</dbReference>
<dbReference type="InterPro" id="IPR003538">
    <property type="entry name" value="TonB"/>
</dbReference>
<dbReference type="AlphaFoldDB" id="A0A7G7GA88"/>
<keyword evidence="4" id="KW-1003">Cell membrane</keyword>
<dbReference type="PANTHER" id="PTHR33446:SF2">
    <property type="entry name" value="PROTEIN TONB"/>
    <property type="match status" value="1"/>
</dbReference>
<evidence type="ECO:0000313" key="12">
    <source>
        <dbReference type="EMBL" id="QNF34072.1"/>
    </source>
</evidence>
<dbReference type="InterPro" id="IPR037682">
    <property type="entry name" value="TonB_C"/>
</dbReference>
<reference evidence="12 13" key="1">
    <citation type="journal article" date="2018" name="Int. J. Syst. Evol. Microbiol.">
        <title>Adhaeribacter swui sp. nov., isolated from wet mud.</title>
        <authorList>
            <person name="Kim D.U."/>
            <person name="Kim K.W."/>
            <person name="Kang M.S."/>
            <person name="Kim J.Y."/>
            <person name="Jang J.H."/>
            <person name="Kim M.K."/>
        </authorList>
    </citation>
    <scope>NUCLEOTIDE SEQUENCE [LARGE SCALE GENOMIC DNA]</scope>
    <source>
        <strain evidence="12 13">KCTC 52873</strain>
    </source>
</reference>
<feature type="transmembrane region" description="Helical" evidence="10">
    <location>
        <begin position="39"/>
        <end position="60"/>
    </location>
</feature>
<dbReference type="RefSeq" id="WP_185270554.1">
    <property type="nucleotide sequence ID" value="NZ_CP055156.1"/>
</dbReference>
<name>A0A7G7GA88_9BACT</name>
<evidence type="ECO:0000256" key="10">
    <source>
        <dbReference type="SAM" id="Phobius"/>
    </source>
</evidence>
<dbReference type="NCBIfam" id="TIGR01352">
    <property type="entry name" value="tonB_Cterm"/>
    <property type="match status" value="1"/>
</dbReference>
<dbReference type="GO" id="GO:0098797">
    <property type="term" value="C:plasma membrane protein complex"/>
    <property type="evidence" value="ECO:0007669"/>
    <property type="project" value="TreeGrafter"/>
</dbReference>
<evidence type="ECO:0000256" key="7">
    <source>
        <dbReference type="ARBA" id="ARBA00022927"/>
    </source>
</evidence>
<evidence type="ECO:0000313" key="13">
    <source>
        <dbReference type="Proteomes" id="UP000515237"/>
    </source>
</evidence>
<evidence type="ECO:0000259" key="11">
    <source>
        <dbReference type="PROSITE" id="PS52015"/>
    </source>
</evidence>
<proteinExistence type="inferred from homology"/>
<dbReference type="GO" id="GO:0030288">
    <property type="term" value="C:outer membrane-bounded periplasmic space"/>
    <property type="evidence" value="ECO:0007669"/>
    <property type="project" value="InterPro"/>
</dbReference>
<dbReference type="GO" id="GO:0015031">
    <property type="term" value="P:protein transport"/>
    <property type="evidence" value="ECO:0007669"/>
    <property type="project" value="UniProtKB-KW"/>
</dbReference>
<dbReference type="PRINTS" id="PR01374">
    <property type="entry name" value="TONBPROTEIN"/>
</dbReference>
<feature type="domain" description="TonB C-terminal" evidence="11">
    <location>
        <begin position="183"/>
        <end position="274"/>
    </location>
</feature>
<organism evidence="12 13">
    <name type="scientific">Adhaeribacter swui</name>
    <dbReference type="NCBI Taxonomy" id="2086471"/>
    <lineage>
        <taxon>Bacteria</taxon>
        <taxon>Pseudomonadati</taxon>
        <taxon>Bacteroidota</taxon>
        <taxon>Cytophagia</taxon>
        <taxon>Cytophagales</taxon>
        <taxon>Hymenobacteraceae</taxon>
        <taxon>Adhaeribacter</taxon>
    </lineage>
</organism>
<evidence type="ECO:0000256" key="8">
    <source>
        <dbReference type="ARBA" id="ARBA00022989"/>
    </source>
</evidence>
<dbReference type="Proteomes" id="UP000515237">
    <property type="component" value="Chromosome"/>
</dbReference>
<keyword evidence="9 10" id="KW-0472">Membrane</keyword>
<evidence type="ECO:0000256" key="4">
    <source>
        <dbReference type="ARBA" id="ARBA00022475"/>
    </source>
</evidence>
<evidence type="ECO:0000256" key="5">
    <source>
        <dbReference type="ARBA" id="ARBA00022519"/>
    </source>
</evidence>
<evidence type="ECO:0000256" key="6">
    <source>
        <dbReference type="ARBA" id="ARBA00022692"/>
    </source>
</evidence>
<dbReference type="EMBL" id="CP055156">
    <property type="protein sequence ID" value="QNF34072.1"/>
    <property type="molecule type" value="Genomic_DNA"/>
</dbReference>
<dbReference type="GO" id="GO:0031992">
    <property type="term" value="F:energy transducer activity"/>
    <property type="evidence" value="ECO:0007669"/>
    <property type="project" value="InterPro"/>
</dbReference>
<evidence type="ECO:0000256" key="3">
    <source>
        <dbReference type="ARBA" id="ARBA00022448"/>
    </source>
</evidence>
<accession>A0A7G7GA88</accession>
<dbReference type="SUPFAM" id="SSF74653">
    <property type="entry name" value="TolA/TonB C-terminal domain"/>
    <property type="match status" value="1"/>
</dbReference>
<dbReference type="GO" id="GO:0015891">
    <property type="term" value="P:siderophore transport"/>
    <property type="evidence" value="ECO:0007669"/>
    <property type="project" value="InterPro"/>
</dbReference>
<evidence type="ECO:0000256" key="9">
    <source>
        <dbReference type="ARBA" id="ARBA00023136"/>
    </source>
</evidence>